<accession>A0A671KGR9</accession>
<keyword evidence="3" id="KW-1185">Reference proteome</keyword>
<proteinExistence type="predicted"/>
<feature type="transmembrane region" description="Helical" evidence="1">
    <location>
        <begin position="14"/>
        <end position="33"/>
    </location>
</feature>
<keyword evidence="1" id="KW-0812">Transmembrane</keyword>
<reference evidence="2" key="2">
    <citation type="submission" date="2025-09" db="UniProtKB">
        <authorList>
            <consortium name="Ensembl"/>
        </authorList>
    </citation>
    <scope>IDENTIFICATION</scope>
</reference>
<dbReference type="SUPFAM" id="SSF53659">
    <property type="entry name" value="Isocitrate/Isopropylmalate dehydrogenase-like"/>
    <property type="match status" value="1"/>
</dbReference>
<dbReference type="Proteomes" id="UP000472260">
    <property type="component" value="Unassembled WGS sequence"/>
</dbReference>
<evidence type="ECO:0000313" key="3">
    <source>
        <dbReference type="Proteomes" id="UP000472260"/>
    </source>
</evidence>
<organism evidence="2 3">
    <name type="scientific">Sinocyclocheilus anshuiensis</name>
    <dbReference type="NCBI Taxonomy" id="1608454"/>
    <lineage>
        <taxon>Eukaryota</taxon>
        <taxon>Metazoa</taxon>
        <taxon>Chordata</taxon>
        <taxon>Craniata</taxon>
        <taxon>Vertebrata</taxon>
        <taxon>Euteleostomi</taxon>
        <taxon>Actinopterygii</taxon>
        <taxon>Neopterygii</taxon>
        <taxon>Teleostei</taxon>
        <taxon>Ostariophysi</taxon>
        <taxon>Cypriniformes</taxon>
        <taxon>Cyprinidae</taxon>
        <taxon>Cyprininae</taxon>
        <taxon>Sinocyclocheilus</taxon>
    </lineage>
</organism>
<dbReference type="Gene3D" id="3.40.718.10">
    <property type="entry name" value="Isopropylmalate Dehydrogenase"/>
    <property type="match status" value="1"/>
</dbReference>
<reference evidence="2" key="1">
    <citation type="submission" date="2025-08" db="UniProtKB">
        <authorList>
            <consortium name="Ensembl"/>
        </authorList>
    </citation>
    <scope>IDENTIFICATION</scope>
</reference>
<sequence length="88" mass="9870">MKHNYTLVKRKKKLAVGLEWCVPFMSGLSFFFPRLHAYAKMIRKAVLKTLSETQLQTADLGGQGTTSEVAHSIMQEIQRGGPCTSEQI</sequence>
<evidence type="ECO:0000256" key="1">
    <source>
        <dbReference type="SAM" id="Phobius"/>
    </source>
</evidence>
<dbReference type="AlphaFoldDB" id="A0A671KGR9"/>
<keyword evidence="1" id="KW-1133">Transmembrane helix</keyword>
<evidence type="ECO:0000313" key="2">
    <source>
        <dbReference type="Ensembl" id="ENSSANP00000006792.1"/>
    </source>
</evidence>
<dbReference type="Ensembl" id="ENSSANT00000007311.1">
    <property type="protein sequence ID" value="ENSSANP00000006792.1"/>
    <property type="gene ID" value="ENSSANG00000003866.1"/>
</dbReference>
<name>A0A671KGR9_9TELE</name>
<keyword evidence="1" id="KW-0472">Membrane</keyword>
<protein>
    <submittedName>
        <fullName evidence="2">Uncharacterized protein</fullName>
    </submittedName>
</protein>